<evidence type="ECO:0000256" key="3">
    <source>
        <dbReference type="SAM" id="MobiDB-lite"/>
    </source>
</evidence>
<feature type="compositionally biased region" description="Low complexity" evidence="3">
    <location>
        <begin position="168"/>
        <end position="180"/>
    </location>
</feature>
<dbReference type="Pfam" id="PF01476">
    <property type="entry name" value="LysM"/>
    <property type="match status" value="1"/>
</dbReference>
<keyword evidence="7" id="KW-1185">Reference proteome</keyword>
<evidence type="ECO:0000256" key="2">
    <source>
        <dbReference type="ARBA" id="ARBA00022801"/>
    </source>
</evidence>
<dbReference type="Gene3D" id="1.10.530.10">
    <property type="match status" value="1"/>
</dbReference>
<dbReference type="SMART" id="SM00257">
    <property type="entry name" value="LysM"/>
    <property type="match status" value="1"/>
</dbReference>
<feature type="signal peptide" evidence="4">
    <location>
        <begin position="1"/>
        <end position="29"/>
    </location>
</feature>
<dbReference type="SUPFAM" id="SSF54106">
    <property type="entry name" value="LysM domain"/>
    <property type="match status" value="1"/>
</dbReference>
<dbReference type="Pfam" id="PF06737">
    <property type="entry name" value="Transglycosylas"/>
    <property type="match status" value="1"/>
</dbReference>
<dbReference type="Gene3D" id="3.10.350.10">
    <property type="entry name" value="LysM domain"/>
    <property type="match status" value="1"/>
</dbReference>
<dbReference type="InterPro" id="IPR052196">
    <property type="entry name" value="Bact_Kbp"/>
</dbReference>
<gene>
    <name evidence="6" type="primary">rpfA_1</name>
    <name evidence="6" type="ORF">GCM10009663_16710</name>
</gene>
<accession>A0ABN1TEA8</accession>
<dbReference type="Proteomes" id="UP001499987">
    <property type="component" value="Unassembled WGS sequence"/>
</dbReference>
<dbReference type="CDD" id="cd00118">
    <property type="entry name" value="LysM"/>
    <property type="match status" value="1"/>
</dbReference>
<dbReference type="PROSITE" id="PS51782">
    <property type="entry name" value="LYSM"/>
    <property type="match status" value="1"/>
</dbReference>
<dbReference type="CDD" id="cd13925">
    <property type="entry name" value="RPF"/>
    <property type="match status" value="1"/>
</dbReference>
<evidence type="ECO:0000313" key="7">
    <source>
        <dbReference type="Proteomes" id="UP001499987"/>
    </source>
</evidence>
<dbReference type="PANTHER" id="PTHR34700">
    <property type="entry name" value="POTASSIUM BINDING PROTEIN KBP"/>
    <property type="match status" value="1"/>
</dbReference>
<name>A0ABN1TEA8_9ACTN</name>
<dbReference type="InterPro" id="IPR036779">
    <property type="entry name" value="LysM_dom_sf"/>
</dbReference>
<keyword evidence="4" id="KW-0732">Signal</keyword>
<protein>
    <submittedName>
        <fullName evidence="6">Resuscitation-promoting factor protein RpfA</fullName>
    </submittedName>
</protein>
<feature type="region of interest" description="Disordered" evidence="3">
    <location>
        <begin position="137"/>
        <end position="180"/>
    </location>
</feature>
<proteinExistence type="inferred from homology"/>
<keyword evidence="2" id="KW-0378">Hydrolase</keyword>
<organism evidence="6 7">
    <name type="scientific">Kitasatospora arboriphila</name>
    <dbReference type="NCBI Taxonomy" id="258052"/>
    <lineage>
        <taxon>Bacteria</taxon>
        <taxon>Bacillati</taxon>
        <taxon>Actinomycetota</taxon>
        <taxon>Actinomycetes</taxon>
        <taxon>Kitasatosporales</taxon>
        <taxon>Streptomycetaceae</taxon>
        <taxon>Kitasatospora</taxon>
    </lineage>
</organism>
<evidence type="ECO:0000256" key="1">
    <source>
        <dbReference type="ARBA" id="ARBA00010830"/>
    </source>
</evidence>
<reference evidence="6 7" key="1">
    <citation type="journal article" date="2019" name="Int. J. Syst. Evol. Microbiol.">
        <title>The Global Catalogue of Microorganisms (GCM) 10K type strain sequencing project: providing services to taxonomists for standard genome sequencing and annotation.</title>
        <authorList>
            <consortium name="The Broad Institute Genomics Platform"/>
            <consortium name="The Broad Institute Genome Sequencing Center for Infectious Disease"/>
            <person name="Wu L."/>
            <person name="Ma J."/>
        </authorList>
    </citation>
    <scope>NUCLEOTIDE SEQUENCE [LARGE SCALE GENOMIC DNA]</scope>
    <source>
        <strain evidence="6 7">JCM 13002</strain>
    </source>
</reference>
<feature type="compositionally biased region" description="Low complexity" evidence="3">
    <location>
        <begin position="144"/>
        <end position="159"/>
    </location>
</feature>
<dbReference type="SUPFAM" id="SSF53955">
    <property type="entry name" value="Lysozyme-like"/>
    <property type="match status" value="1"/>
</dbReference>
<comment type="similarity">
    <text evidence="1">Belongs to the transglycosylase family. Rpf subfamily.</text>
</comment>
<evidence type="ECO:0000256" key="4">
    <source>
        <dbReference type="SAM" id="SignalP"/>
    </source>
</evidence>
<evidence type="ECO:0000313" key="6">
    <source>
        <dbReference type="EMBL" id="GAA1076008.1"/>
    </source>
</evidence>
<feature type="chain" id="PRO_5046966667" evidence="4">
    <location>
        <begin position="30"/>
        <end position="235"/>
    </location>
</feature>
<dbReference type="PANTHER" id="PTHR34700:SF4">
    <property type="entry name" value="PHAGE-LIKE ELEMENT PBSX PROTEIN XKDP"/>
    <property type="match status" value="1"/>
</dbReference>
<evidence type="ECO:0000259" key="5">
    <source>
        <dbReference type="PROSITE" id="PS51782"/>
    </source>
</evidence>
<dbReference type="InterPro" id="IPR023346">
    <property type="entry name" value="Lysozyme-like_dom_sf"/>
</dbReference>
<dbReference type="InterPro" id="IPR010618">
    <property type="entry name" value="RPF"/>
</dbReference>
<comment type="caution">
    <text evidence="6">The sequence shown here is derived from an EMBL/GenBank/DDBJ whole genome shotgun (WGS) entry which is preliminary data.</text>
</comment>
<dbReference type="EMBL" id="BAAALD010000010">
    <property type="protein sequence ID" value="GAA1076008.1"/>
    <property type="molecule type" value="Genomic_DNA"/>
</dbReference>
<feature type="domain" description="LysM" evidence="5">
    <location>
        <begin position="185"/>
        <end position="234"/>
    </location>
</feature>
<sequence length="235" mass="23783">MSIAHRILQLLLALACAAGLWTAAAPASAASRRTVAVAGTAGTVATAANAAAEAAPASGQGVDWDGIAACESGGRWHLNTGNGYYGGLQFDQQTWRANGGTAYAPRADLATREQQVAVAEHLAARRGLAPWPACGARTGRPGAHHAVPQPRPAQQPAAVEKPAAGQSAAVAEPDTAADPAPADNAAVVVQDGDTLDAIAQTLQLPGGWPALYQANQDTVGDNPDLIFAGQVLRLP</sequence>
<dbReference type="InterPro" id="IPR018392">
    <property type="entry name" value="LysM"/>
</dbReference>